<reference evidence="2" key="1">
    <citation type="submission" date="2022-11" db="EMBL/GenBank/DDBJ databases">
        <title>Description of Microcella daejonensis nov. sp, isolated from riverside soil.</title>
        <authorList>
            <person name="Molina K.M."/>
            <person name="Kim S.B."/>
        </authorList>
    </citation>
    <scope>NUCLEOTIDE SEQUENCE</scope>
    <source>
        <strain evidence="2">MMS21-STM12</strain>
    </source>
</reference>
<feature type="transmembrane region" description="Helical" evidence="1">
    <location>
        <begin position="224"/>
        <end position="245"/>
    </location>
</feature>
<organism evidence="2 3">
    <name type="scientific">Microcella daejeonensis</name>
    <dbReference type="NCBI Taxonomy" id="2994971"/>
    <lineage>
        <taxon>Bacteria</taxon>
        <taxon>Bacillati</taxon>
        <taxon>Actinomycetota</taxon>
        <taxon>Actinomycetes</taxon>
        <taxon>Micrococcales</taxon>
        <taxon>Microbacteriaceae</taxon>
        <taxon>Microcella</taxon>
    </lineage>
</organism>
<feature type="transmembrane region" description="Helical" evidence="1">
    <location>
        <begin position="198"/>
        <end position="218"/>
    </location>
</feature>
<proteinExistence type="predicted"/>
<evidence type="ECO:0000256" key="1">
    <source>
        <dbReference type="SAM" id="Phobius"/>
    </source>
</evidence>
<dbReference type="Proteomes" id="UP001164706">
    <property type="component" value="Chromosome"/>
</dbReference>
<evidence type="ECO:0000313" key="2">
    <source>
        <dbReference type="EMBL" id="WAB82627.1"/>
    </source>
</evidence>
<accession>A0A9E8SCK7</accession>
<dbReference type="AlphaFoldDB" id="A0A9E8SCK7"/>
<keyword evidence="1" id="KW-0812">Transmembrane</keyword>
<keyword evidence="3" id="KW-1185">Reference proteome</keyword>
<name>A0A9E8SCK7_9MICO</name>
<keyword evidence="1" id="KW-0472">Membrane</keyword>
<dbReference type="EMBL" id="CP113089">
    <property type="protein sequence ID" value="WAB82627.1"/>
    <property type="molecule type" value="Genomic_DNA"/>
</dbReference>
<gene>
    <name evidence="2" type="ORF">OVN18_06405</name>
</gene>
<dbReference type="RefSeq" id="WP_267782793.1">
    <property type="nucleotide sequence ID" value="NZ_CP113089.1"/>
</dbReference>
<protein>
    <submittedName>
        <fullName evidence="2">Uncharacterized protein</fullName>
    </submittedName>
</protein>
<dbReference type="KEGG" id="mdb:OVN18_06405"/>
<evidence type="ECO:0000313" key="3">
    <source>
        <dbReference type="Proteomes" id="UP001164706"/>
    </source>
</evidence>
<keyword evidence="1" id="KW-1133">Transmembrane helix</keyword>
<sequence length="442" mass="45715">MEGDADAIEAAGQAFLAVGSAMRTAAVELGKLSREESYRAQSFDAIRDEAGQAEKDLEQAALRYVGEEGGRGTAHALCDYAVALRRVQFLAGEEHVESIRTAHEAAQRHRSALAAAQSEVDGLGSDPTAEERTAAEARLTETDSLSDRAESLLDGLWENFDSAVGDWETSYDDAVSAIGDAIDLSDIDDSWWEDALDVVILAATIVGAIAAIAAMVVAAPFVAMAATIATIAGLIVLIATIVMAVGGRRKDGVDIAFAVIGVIPFGRALRSGQGARAALGLTTSSSRTAATAVAGRTAIVDDLARWQAHGARHSDVLANVGNRAAREAGAAGLADDFLRSGMPDWAQRIATGVRSGGGRFDIDAMRISSLIDNGWAAGGTAGPRSLAWAADNAMPSAVMQGVNAWNFTMGGLDSLTMGGASDFIGDPIRDVIGAGQDAVTGR</sequence>